<proteinExistence type="predicted"/>
<accession>A0AAE0VIN0</accession>
<keyword evidence="2" id="KW-1185">Reference proteome</keyword>
<name>A0AAE0VIN0_9BIVA</name>
<dbReference type="Proteomes" id="UP001195483">
    <property type="component" value="Unassembled WGS sequence"/>
</dbReference>
<protein>
    <submittedName>
        <fullName evidence="1">Uncharacterized protein</fullName>
    </submittedName>
</protein>
<dbReference type="EMBL" id="JAEAOA010001869">
    <property type="protein sequence ID" value="KAK3579703.1"/>
    <property type="molecule type" value="Genomic_DNA"/>
</dbReference>
<gene>
    <name evidence="1" type="ORF">CHS0354_031224</name>
</gene>
<reference evidence="1" key="3">
    <citation type="submission" date="2023-05" db="EMBL/GenBank/DDBJ databases">
        <authorList>
            <person name="Smith C.H."/>
        </authorList>
    </citation>
    <scope>NUCLEOTIDE SEQUENCE</scope>
    <source>
        <strain evidence="1">CHS0354</strain>
        <tissue evidence="1">Mantle</tissue>
    </source>
</reference>
<evidence type="ECO:0000313" key="2">
    <source>
        <dbReference type="Proteomes" id="UP001195483"/>
    </source>
</evidence>
<dbReference type="AlphaFoldDB" id="A0AAE0VIN0"/>
<organism evidence="1 2">
    <name type="scientific">Potamilus streckersoni</name>
    <dbReference type="NCBI Taxonomy" id="2493646"/>
    <lineage>
        <taxon>Eukaryota</taxon>
        <taxon>Metazoa</taxon>
        <taxon>Spiralia</taxon>
        <taxon>Lophotrochozoa</taxon>
        <taxon>Mollusca</taxon>
        <taxon>Bivalvia</taxon>
        <taxon>Autobranchia</taxon>
        <taxon>Heteroconchia</taxon>
        <taxon>Palaeoheterodonta</taxon>
        <taxon>Unionida</taxon>
        <taxon>Unionoidea</taxon>
        <taxon>Unionidae</taxon>
        <taxon>Ambleminae</taxon>
        <taxon>Lampsilini</taxon>
        <taxon>Potamilus</taxon>
    </lineage>
</organism>
<reference evidence="1" key="2">
    <citation type="journal article" date="2021" name="Genome Biol. Evol.">
        <title>Developing a high-quality reference genome for a parasitic bivalve with doubly uniparental inheritance (Bivalvia: Unionida).</title>
        <authorList>
            <person name="Smith C.H."/>
        </authorList>
    </citation>
    <scope>NUCLEOTIDE SEQUENCE</scope>
    <source>
        <strain evidence="1">CHS0354</strain>
        <tissue evidence="1">Mantle</tissue>
    </source>
</reference>
<evidence type="ECO:0000313" key="1">
    <source>
        <dbReference type="EMBL" id="KAK3579703.1"/>
    </source>
</evidence>
<sequence length="99" mass="11677">MALSRGKQMLKASILPKKLCMQQDLIVFGLLLSDIVQLERDDGHGRRRMVHQIRLGQRRIHLKFILKYIGNYKYDTNLYVLLYLLQVCGHHYFGGKYNI</sequence>
<reference evidence="1" key="1">
    <citation type="journal article" date="2021" name="Genome Biol. Evol.">
        <title>A High-Quality Reference Genome for a Parasitic Bivalve with Doubly Uniparental Inheritance (Bivalvia: Unionida).</title>
        <authorList>
            <person name="Smith C.H."/>
        </authorList>
    </citation>
    <scope>NUCLEOTIDE SEQUENCE</scope>
    <source>
        <strain evidence="1">CHS0354</strain>
    </source>
</reference>
<comment type="caution">
    <text evidence="1">The sequence shown here is derived from an EMBL/GenBank/DDBJ whole genome shotgun (WGS) entry which is preliminary data.</text>
</comment>